<dbReference type="EMBL" id="SMCR01000006">
    <property type="protein sequence ID" value="TCV95173.1"/>
    <property type="molecule type" value="Genomic_DNA"/>
</dbReference>
<dbReference type="InterPro" id="IPR029149">
    <property type="entry name" value="Creatin/AminoP/Spt16_N"/>
</dbReference>
<feature type="domain" description="Creatinase N-terminal" evidence="2">
    <location>
        <begin position="34"/>
        <end position="168"/>
    </location>
</feature>
<sequence>MKLQAAPPAMPLPDLGQVIPGSESAFSQAEYQRRMAGARQLLVGAGLDLMVITSPENIFYLTGQQTPGYYTFQALVLPVEGDAVFVIRQLEYFNFIANTFIRDAAIYSDGDNPVDFLLAVLQARGWSQRRIGIDKRGWFLPIAVYEALQSTLGTLYDAAGVIEQLRAVKSAAELEKMAHAARYVDAGMLAGRAAIAAGASENDLVAAMMGAAIAAGSEYMGMDPLVSTGPRTGVPHGTWRRRTLLAGDPIFLEMAATHDRYHAALMRSAWLGKPPAAALAMEKTCQEALQAALDAIRPGATCEAPHLACQAVIDRAGYSDNFRKRTGYSIGVSFAPDWGEGAILSLYSGITTELQPGMTFHIPPALRIYGEFTVGVSETIVVTDTGYRILGAVPRPLYQL</sequence>
<protein>
    <submittedName>
        <fullName evidence="3">Xaa-Pro dipeptidase</fullName>
    </submittedName>
</protein>
<evidence type="ECO:0000259" key="2">
    <source>
        <dbReference type="Pfam" id="PF01321"/>
    </source>
</evidence>
<dbReference type="AlphaFoldDB" id="A0A4R3YVC9"/>
<keyword evidence="4" id="KW-1185">Reference proteome</keyword>
<dbReference type="Pfam" id="PF00557">
    <property type="entry name" value="Peptidase_M24"/>
    <property type="match status" value="1"/>
</dbReference>
<dbReference type="PANTHER" id="PTHR46112:SF3">
    <property type="entry name" value="AMINOPEPTIDASE YPDF"/>
    <property type="match status" value="1"/>
</dbReference>
<proteinExistence type="predicted"/>
<dbReference type="SUPFAM" id="SSF53092">
    <property type="entry name" value="Creatinase/prolidase N-terminal domain"/>
    <property type="match status" value="1"/>
</dbReference>
<feature type="domain" description="Peptidase M24" evidence="1">
    <location>
        <begin position="175"/>
        <end position="384"/>
    </location>
</feature>
<dbReference type="InterPro" id="IPR050659">
    <property type="entry name" value="Peptidase_M24B"/>
</dbReference>
<evidence type="ECO:0000313" key="3">
    <source>
        <dbReference type="EMBL" id="TCV95173.1"/>
    </source>
</evidence>
<dbReference type="InterPro" id="IPR036005">
    <property type="entry name" value="Creatinase/aminopeptidase-like"/>
</dbReference>
<reference evidence="3 4" key="1">
    <citation type="submission" date="2019-03" db="EMBL/GenBank/DDBJ databases">
        <title>Genomic Encyclopedia of Type Strains, Phase IV (KMG-IV): sequencing the most valuable type-strain genomes for metagenomic binning, comparative biology and taxonomic classification.</title>
        <authorList>
            <person name="Goeker M."/>
        </authorList>
    </citation>
    <scope>NUCLEOTIDE SEQUENCE [LARGE SCALE GENOMIC DNA]</scope>
    <source>
        <strain evidence="3 4">DSM 19580</strain>
    </source>
</reference>
<organism evidence="3 4">
    <name type="scientific">Biostraticola tofi</name>
    <dbReference type="NCBI Taxonomy" id="466109"/>
    <lineage>
        <taxon>Bacteria</taxon>
        <taxon>Pseudomonadati</taxon>
        <taxon>Pseudomonadota</taxon>
        <taxon>Gammaproteobacteria</taxon>
        <taxon>Enterobacterales</taxon>
        <taxon>Bruguierivoracaceae</taxon>
        <taxon>Biostraticola</taxon>
    </lineage>
</organism>
<gene>
    <name evidence="3" type="ORF">EDC52_106104</name>
</gene>
<evidence type="ECO:0000313" key="4">
    <source>
        <dbReference type="Proteomes" id="UP000295719"/>
    </source>
</evidence>
<comment type="caution">
    <text evidence="3">The sequence shown here is derived from an EMBL/GenBank/DDBJ whole genome shotgun (WGS) entry which is preliminary data.</text>
</comment>
<dbReference type="SUPFAM" id="SSF55920">
    <property type="entry name" value="Creatinase/aminopeptidase"/>
    <property type="match status" value="1"/>
</dbReference>
<dbReference type="Gene3D" id="3.40.350.10">
    <property type="entry name" value="Creatinase/prolidase N-terminal domain"/>
    <property type="match status" value="1"/>
</dbReference>
<dbReference type="CDD" id="cd01066">
    <property type="entry name" value="APP_MetAP"/>
    <property type="match status" value="1"/>
</dbReference>
<dbReference type="InterPro" id="IPR000587">
    <property type="entry name" value="Creatinase_N"/>
</dbReference>
<name>A0A4R3YVC9_9GAMM</name>
<dbReference type="Pfam" id="PF01321">
    <property type="entry name" value="Creatinase_N"/>
    <property type="match status" value="1"/>
</dbReference>
<dbReference type="Proteomes" id="UP000295719">
    <property type="component" value="Unassembled WGS sequence"/>
</dbReference>
<evidence type="ECO:0000259" key="1">
    <source>
        <dbReference type="Pfam" id="PF00557"/>
    </source>
</evidence>
<dbReference type="PANTHER" id="PTHR46112">
    <property type="entry name" value="AMINOPEPTIDASE"/>
    <property type="match status" value="1"/>
</dbReference>
<accession>A0A4R3YVC9</accession>
<dbReference type="InterPro" id="IPR000994">
    <property type="entry name" value="Pept_M24"/>
</dbReference>
<dbReference type="RefSeq" id="WP_230468048.1">
    <property type="nucleotide sequence ID" value="NZ_SMCR01000006.1"/>
</dbReference>
<dbReference type="Gene3D" id="3.90.230.10">
    <property type="entry name" value="Creatinase/methionine aminopeptidase superfamily"/>
    <property type="match status" value="1"/>
</dbReference>